<dbReference type="EMBL" id="JADGJQ010000275">
    <property type="protein sequence ID" value="KAJ3164517.1"/>
    <property type="molecule type" value="Genomic_DNA"/>
</dbReference>
<reference evidence="2" key="1">
    <citation type="submission" date="2020-05" db="EMBL/GenBank/DDBJ databases">
        <title>Phylogenomic resolution of chytrid fungi.</title>
        <authorList>
            <person name="Stajich J.E."/>
            <person name="Amses K."/>
            <person name="Simmons R."/>
            <person name="Seto K."/>
            <person name="Myers J."/>
            <person name="Bonds A."/>
            <person name="Quandt C.A."/>
            <person name="Barry K."/>
            <person name="Liu P."/>
            <person name="Grigoriev I."/>
            <person name="Longcore J.E."/>
            <person name="James T.Y."/>
        </authorList>
    </citation>
    <scope>NUCLEOTIDE SEQUENCE</scope>
    <source>
        <strain evidence="2">JEL0379</strain>
    </source>
</reference>
<feature type="compositionally biased region" description="Basic residues" evidence="1">
    <location>
        <begin position="1"/>
        <end position="19"/>
    </location>
</feature>
<evidence type="ECO:0000256" key="1">
    <source>
        <dbReference type="SAM" id="MobiDB-lite"/>
    </source>
</evidence>
<name>A0AAD5TAK5_9FUNG</name>
<feature type="non-terminal residue" evidence="2">
    <location>
        <position position="1"/>
    </location>
</feature>
<accession>A0AAD5TAK5</accession>
<dbReference type="AlphaFoldDB" id="A0AAD5TAK5"/>
<dbReference type="Proteomes" id="UP001212152">
    <property type="component" value="Unassembled WGS sequence"/>
</dbReference>
<feature type="region of interest" description="Disordered" evidence="1">
    <location>
        <begin position="1"/>
        <end position="27"/>
    </location>
</feature>
<evidence type="ECO:0000313" key="2">
    <source>
        <dbReference type="EMBL" id="KAJ3164517.1"/>
    </source>
</evidence>
<sequence length="262" mass="29876">MPTKGKHAKKHGKDLKQKHKQSDQAGIPFSDYRDTVERLIRRDRVNHAKKILETKTTPHVYEDFNMREFLKTASFVHPNTVNMTNKDVLRVYQADIRHGIEVDMEIPGDKIAVGLDAAGERIYVLCQISPNPQVNPMYTAHTKLASGVCNPSLKETWTPQILHESILTFMGSVAMRRITLFITLLFHLVDKRAFSIIVLVINEFVTEHRDIRDKPDGWCAIVCLGDFEGGKFCLPQLKTRIPFVPGDILFIRSCALEHMGQK</sequence>
<proteinExistence type="predicted"/>
<keyword evidence="3" id="KW-1185">Reference proteome</keyword>
<gene>
    <name evidence="2" type="ORF">HDU87_003695</name>
</gene>
<comment type="caution">
    <text evidence="2">The sequence shown here is derived from an EMBL/GenBank/DDBJ whole genome shotgun (WGS) entry which is preliminary data.</text>
</comment>
<organism evidence="2 3">
    <name type="scientific">Geranomyces variabilis</name>
    <dbReference type="NCBI Taxonomy" id="109894"/>
    <lineage>
        <taxon>Eukaryota</taxon>
        <taxon>Fungi</taxon>
        <taxon>Fungi incertae sedis</taxon>
        <taxon>Chytridiomycota</taxon>
        <taxon>Chytridiomycota incertae sedis</taxon>
        <taxon>Chytridiomycetes</taxon>
        <taxon>Spizellomycetales</taxon>
        <taxon>Powellomycetaceae</taxon>
        <taxon>Geranomyces</taxon>
    </lineage>
</organism>
<dbReference type="Gene3D" id="3.60.130.30">
    <property type="match status" value="1"/>
</dbReference>
<evidence type="ECO:0000313" key="3">
    <source>
        <dbReference type="Proteomes" id="UP001212152"/>
    </source>
</evidence>
<protein>
    <submittedName>
        <fullName evidence="2">Uncharacterized protein</fullName>
    </submittedName>
</protein>